<protein>
    <recommendedName>
        <fullName evidence="3">Phage late control D family protein</fullName>
    </recommendedName>
</protein>
<dbReference type="RefSeq" id="WP_106877708.1">
    <property type="nucleotide sequence ID" value="NZ_JBOIPS010000005.1"/>
</dbReference>
<dbReference type="PANTHER" id="PTHR35862:SF3">
    <property type="entry name" value="FELS-2 PROPHAGE PROTEIN"/>
    <property type="match status" value="1"/>
</dbReference>
<dbReference type="Proteomes" id="UP000240212">
    <property type="component" value="Unassembled WGS sequence"/>
</dbReference>
<accession>A0A2P8VGT4</accession>
<dbReference type="SUPFAM" id="SSF69279">
    <property type="entry name" value="Phage tail proteins"/>
    <property type="match status" value="1"/>
</dbReference>
<dbReference type="PANTHER" id="PTHR35862">
    <property type="entry name" value="FELS-2 PROPHAGE PROTEIN"/>
    <property type="match status" value="1"/>
</dbReference>
<dbReference type="InterPro" id="IPR052726">
    <property type="entry name" value="Phage_Baseplate_Hub"/>
</dbReference>
<evidence type="ECO:0000313" key="2">
    <source>
        <dbReference type="Proteomes" id="UP000240212"/>
    </source>
</evidence>
<dbReference type="EMBL" id="PYEP01000006">
    <property type="protein sequence ID" value="PSN06750.1"/>
    <property type="molecule type" value="Genomic_DNA"/>
</dbReference>
<comment type="caution">
    <text evidence="1">The sequence shown here is derived from an EMBL/GenBank/DDBJ whole genome shotgun (WGS) entry which is preliminary data.</text>
</comment>
<name>A0A2P8VGT4_9ENTR</name>
<dbReference type="Pfam" id="PF05954">
    <property type="entry name" value="Phage_GPD"/>
    <property type="match status" value="1"/>
</dbReference>
<dbReference type="OrthoDB" id="4070623at2"/>
<sequence length="383" mass="40532">MIDLKLTDAGASLAPDFTLTLAGKDITRNVSERLLSLTLTDNRAFEADTLTLEIDDTDGLVELPTRGAVLALSLGWKGSGLIKKGTFTVTQVTFSGAPDKVSIVANSADFRGSLNVKREASYHDTTLSAVVSQVAARNGLTSAVAPALAAIAIPHIDQSMESDIAFLTRLAGKNGAEATIKNGSVLFLQPGQGTTVSGQPIAPLAITRGAGDSHAFAIADRVAYTGVIASWLNTAVPNPQANSVTLNRKRAAAPPASAAHPRAQATMPAGQAKAENYLMGEADNAFVLTESFNSKEEAVRAAKAKWDALQRSAATFNITLAMGRADLYPETPVTVSGFKRVIDSQQWTIKKLDHSLDNRGFTTKVYLEAMLNNVEYEESISQA</sequence>
<organism evidence="1 2">
    <name type="scientific">Siccibacter turicensis</name>
    <dbReference type="NCBI Taxonomy" id="357233"/>
    <lineage>
        <taxon>Bacteria</taxon>
        <taxon>Pseudomonadati</taxon>
        <taxon>Pseudomonadota</taxon>
        <taxon>Gammaproteobacteria</taxon>
        <taxon>Enterobacterales</taxon>
        <taxon>Enterobacteriaceae</taxon>
        <taxon>Siccibacter</taxon>
    </lineage>
</organism>
<proteinExistence type="predicted"/>
<evidence type="ECO:0000313" key="1">
    <source>
        <dbReference type="EMBL" id="PSN06750.1"/>
    </source>
</evidence>
<dbReference type="STRING" id="1388748.GCA_000463155_00646"/>
<evidence type="ECO:0008006" key="3">
    <source>
        <dbReference type="Google" id="ProtNLM"/>
    </source>
</evidence>
<dbReference type="AlphaFoldDB" id="A0A2P8VGT4"/>
<reference evidence="1 2" key="1">
    <citation type="submission" date="2018-03" db="EMBL/GenBank/DDBJ databases">
        <title>Draft genome sequence of the first documented clinical Siccibacter turicensis isolate in Austria.</title>
        <authorList>
            <person name="Lepuschitz S."/>
            <person name="Pekard-Amenitsch S."/>
            <person name="Haunold R."/>
            <person name="Schill S."/>
            <person name="Mach R."/>
            <person name="Allerberger F."/>
            <person name="Ruppitsch W."/>
            <person name="Forsythe S.J."/>
        </authorList>
    </citation>
    <scope>NUCLEOTIDE SEQUENCE [LARGE SCALE GENOMIC DNA]</scope>
    <source>
        <strain evidence="1 2">6100069499-17</strain>
    </source>
</reference>
<gene>
    <name evidence="1" type="ORF">C7G83_14160</name>
</gene>
<keyword evidence="2" id="KW-1185">Reference proteome</keyword>